<dbReference type="AlphaFoldDB" id="A0A3N7HZX2"/>
<accession>A0A3N7HZX2</accession>
<name>A0A3N7HZX2_9BURK</name>
<proteinExistence type="predicted"/>
<dbReference type="EMBL" id="QUSW01000001">
    <property type="protein sequence ID" value="RQP26671.1"/>
    <property type="molecule type" value="Genomic_DNA"/>
</dbReference>
<evidence type="ECO:0000259" key="1">
    <source>
        <dbReference type="Pfam" id="PF01052"/>
    </source>
</evidence>
<feature type="domain" description="Flagellar motor switch protein FliN-like C-terminal" evidence="1">
    <location>
        <begin position="188"/>
        <end position="249"/>
    </location>
</feature>
<keyword evidence="3" id="KW-1185">Reference proteome</keyword>
<dbReference type="Pfam" id="PF01052">
    <property type="entry name" value="FliMN_C"/>
    <property type="match status" value="1"/>
</dbReference>
<keyword evidence="2" id="KW-0282">Flagellum</keyword>
<organism evidence="2 3">
    <name type="scientific">Piscinibacter terrae</name>
    <dbReference type="NCBI Taxonomy" id="2496871"/>
    <lineage>
        <taxon>Bacteria</taxon>
        <taxon>Pseudomonadati</taxon>
        <taxon>Pseudomonadota</taxon>
        <taxon>Betaproteobacteria</taxon>
        <taxon>Burkholderiales</taxon>
        <taxon>Sphaerotilaceae</taxon>
        <taxon>Piscinibacter</taxon>
    </lineage>
</organism>
<comment type="caution">
    <text evidence="2">The sequence shown here is derived from an EMBL/GenBank/DDBJ whole genome shotgun (WGS) entry which is preliminary data.</text>
</comment>
<reference evidence="2 3" key="2">
    <citation type="submission" date="2018-12" db="EMBL/GenBank/DDBJ databases">
        <title>Rhizobacter gummiphilus sp. nov., a rubber-degrading bacterium isolated from the soil of a botanical garden in Japan.</title>
        <authorList>
            <person name="Shunsuke S.S."/>
        </authorList>
    </citation>
    <scope>NUCLEOTIDE SEQUENCE [LARGE SCALE GENOMIC DNA]</scope>
    <source>
        <strain evidence="2 3">S-16</strain>
    </source>
</reference>
<dbReference type="InterPro" id="IPR001543">
    <property type="entry name" value="FliN-like_C"/>
</dbReference>
<dbReference type="SUPFAM" id="SSF101801">
    <property type="entry name" value="Surface presentation of antigens (SPOA)"/>
    <property type="match status" value="1"/>
</dbReference>
<dbReference type="InterPro" id="IPR036429">
    <property type="entry name" value="SpoA-like_sf"/>
</dbReference>
<dbReference type="RefSeq" id="WP_124539363.1">
    <property type="nucleotide sequence ID" value="NZ_QUSW01000001.1"/>
</dbReference>
<gene>
    <name evidence="2" type="ORF">DZC73_06650</name>
</gene>
<sequence>MSVRPFRLVPDTAISAIREAVAQCLAHWAGDWGATLDDIQADVHRFDGNDLAAPTDEWQPLHGGWMWKSSELPSHVASAMGLPAAPKTETPSMSAQAVAQAAADLGTRVAGLLRDLRDASSTVRPPSLSQAAQMPGHGIVHVTLRRGTGVLSLAADVTAFKAWIPQAIKSAPIRAEDLDAALRTQAATLEVVLGHTELSLADMMDLGAGDVLLLDRRIDQPLVLSAIDGQAELPVHLGRQGDHFAVQLMGHHHS</sequence>
<reference evidence="2 3" key="1">
    <citation type="submission" date="2018-08" db="EMBL/GenBank/DDBJ databases">
        <authorList>
            <person name="Khan S.A."/>
            <person name="Jeon C.O."/>
            <person name="Chun B.H."/>
            <person name="Jeong S.E."/>
        </authorList>
    </citation>
    <scope>NUCLEOTIDE SEQUENCE [LARGE SCALE GENOMIC DNA]</scope>
    <source>
        <strain evidence="2 3">S-16</strain>
    </source>
</reference>
<evidence type="ECO:0000313" key="3">
    <source>
        <dbReference type="Proteomes" id="UP000267464"/>
    </source>
</evidence>
<dbReference type="Proteomes" id="UP000267464">
    <property type="component" value="Unassembled WGS sequence"/>
</dbReference>
<dbReference type="OrthoDB" id="8781309at2"/>
<keyword evidence="2" id="KW-0969">Cilium</keyword>
<dbReference type="Gene3D" id="2.30.330.10">
    <property type="entry name" value="SpoA-like"/>
    <property type="match status" value="1"/>
</dbReference>
<evidence type="ECO:0000313" key="2">
    <source>
        <dbReference type="EMBL" id="RQP26671.1"/>
    </source>
</evidence>
<keyword evidence="2" id="KW-0966">Cell projection</keyword>
<protein>
    <submittedName>
        <fullName evidence="2">FliM/FliN family flagellar motor switch protein</fullName>
    </submittedName>
</protein>